<sequence length="484" mass="55593">MNNIFVDYPEFIEADPRQLRPNFGGGYTINAEIQYNKHSICLPADQVKDKTVLDLGCCVAATGAWALSAGASHYVGVELQQKFYQQSIDNLQGRFDPSRWTMHNLGVSEFLEKNTQHFDIVVMFGILYQSIYFEDLIQGVLKIKPERVLIDSMAPLATVDETTRQKLRRLPLIEYVENQSMVSENVGNRHLINAARVSVPALQVLFWSHGYTLTNNYTTPLKNVLPNAYQTRFCVQFDKTSDNKLIDFENSYKFSDQTVQIPFDSHVKRQQWSFDSGISEYFEEHARQHIPRYDEVIDQCVHICKRLYSNPATKILDIGCASGETIRRLDYARYTNLVGVDASVSMINKVRDLPIAHWIHSDQFPKESGPYQVILCNWTLHFVRNKRDYLTEIYQGLNNQGMLILSEKTANSGLELELYHDFKRAQGVSEQDIANKAHSVKDIMFIDSPDWYLKTLEDVGFSDVKIINASPCFTTFVAFKRSQE</sequence>
<organism evidence="1">
    <name type="scientific">uncultured Caudovirales phage</name>
    <dbReference type="NCBI Taxonomy" id="2100421"/>
    <lineage>
        <taxon>Viruses</taxon>
        <taxon>Duplodnaviria</taxon>
        <taxon>Heunggongvirae</taxon>
        <taxon>Uroviricota</taxon>
        <taxon>Caudoviricetes</taxon>
        <taxon>Peduoviridae</taxon>
        <taxon>Maltschvirus</taxon>
        <taxon>Maltschvirus maltsch</taxon>
    </lineage>
</organism>
<evidence type="ECO:0000313" key="1">
    <source>
        <dbReference type="EMBL" id="CAB4137968.1"/>
    </source>
</evidence>
<dbReference type="EMBL" id="LR796341">
    <property type="protein sequence ID" value="CAB4137968.1"/>
    <property type="molecule type" value="Genomic_DNA"/>
</dbReference>
<dbReference type="PANTHER" id="PTHR43861:SF1">
    <property type="entry name" value="TRANS-ACONITATE 2-METHYLTRANSFERASE"/>
    <property type="match status" value="1"/>
</dbReference>
<dbReference type="CDD" id="cd02440">
    <property type="entry name" value="AdoMet_MTases"/>
    <property type="match status" value="2"/>
</dbReference>
<dbReference type="Pfam" id="PF13489">
    <property type="entry name" value="Methyltransf_23"/>
    <property type="match status" value="1"/>
</dbReference>
<dbReference type="InterPro" id="IPR029063">
    <property type="entry name" value="SAM-dependent_MTases_sf"/>
</dbReference>
<proteinExistence type="predicted"/>
<dbReference type="Gene3D" id="3.40.50.150">
    <property type="entry name" value="Vaccinia Virus protein VP39"/>
    <property type="match status" value="2"/>
</dbReference>
<protein>
    <submittedName>
        <fullName evidence="1">AdoMet_MTases domain containing protein</fullName>
    </submittedName>
</protein>
<name>A0A6J5LU22_9CAUD</name>
<dbReference type="PANTHER" id="PTHR43861">
    <property type="entry name" value="TRANS-ACONITATE 2-METHYLTRANSFERASE-RELATED"/>
    <property type="match status" value="1"/>
</dbReference>
<dbReference type="SUPFAM" id="SSF53335">
    <property type="entry name" value="S-adenosyl-L-methionine-dependent methyltransferases"/>
    <property type="match status" value="2"/>
</dbReference>
<accession>A0A6J5LU22</accession>
<reference evidence="1" key="1">
    <citation type="submission" date="2020-04" db="EMBL/GenBank/DDBJ databases">
        <authorList>
            <person name="Chiriac C."/>
            <person name="Salcher M."/>
            <person name="Ghai R."/>
            <person name="Kavagutti S V."/>
        </authorList>
    </citation>
    <scope>NUCLEOTIDE SEQUENCE</scope>
</reference>
<gene>
    <name evidence="1" type="ORF">UFOVP328_161</name>
</gene>